<gene>
    <name evidence="3" type="primary">novR_8</name>
    <name evidence="3" type="ORF">VVAX_05598</name>
</gene>
<dbReference type="InterPro" id="IPR001303">
    <property type="entry name" value="Aldolase_II/adducin_N"/>
</dbReference>
<evidence type="ECO:0000259" key="2">
    <source>
        <dbReference type="SMART" id="SM01007"/>
    </source>
</evidence>
<dbReference type="InterPro" id="IPR036409">
    <property type="entry name" value="Aldolase_II/adducin_N_sf"/>
</dbReference>
<dbReference type="EMBL" id="LR743508">
    <property type="protein sequence ID" value="CAA2109327.1"/>
    <property type="molecule type" value="Genomic_DNA"/>
</dbReference>
<organism evidence="3">
    <name type="scientific">Variovorax paradoxus</name>
    <dbReference type="NCBI Taxonomy" id="34073"/>
    <lineage>
        <taxon>Bacteria</taxon>
        <taxon>Pseudomonadati</taxon>
        <taxon>Pseudomonadota</taxon>
        <taxon>Betaproteobacteria</taxon>
        <taxon>Burkholderiales</taxon>
        <taxon>Comamonadaceae</taxon>
        <taxon>Variovorax</taxon>
    </lineage>
</organism>
<proteinExistence type="inferred from homology"/>
<dbReference type="InterPro" id="IPR051017">
    <property type="entry name" value="Aldolase-II_Adducin_sf"/>
</dbReference>
<sequence length="259" mass="28539">MNLADIPLQSTTDAVQAAAAAPASTEAQVREDLAALYRLVAHFKMTDLIDTHISARVPGPENHFLINRYGVLFHEMRPQDLVKIDIDGRPVDPGDPETTNRVNAAGFTIHSAVHMARHDLACVIHTHTADGIAVACRAKGLLPITQHALRFYDRLGYHDYEGIAVDLQERERLVADLGPHKAMILRNHGLLAAGTTIPEAFVNIYFLERACQAQVKATSGGDELVYPSAEVCERTARQFERPTAMAYCNRVWAAALRLL</sequence>
<reference evidence="3" key="1">
    <citation type="submission" date="2019-12" db="EMBL/GenBank/DDBJ databases">
        <authorList>
            <person name="Cremers G."/>
        </authorList>
    </citation>
    <scope>NUCLEOTIDE SEQUENCE</scope>
    <source>
        <strain evidence="3">Vvax</strain>
    </source>
</reference>
<dbReference type="GO" id="GO:0005856">
    <property type="term" value="C:cytoskeleton"/>
    <property type="evidence" value="ECO:0007669"/>
    <property type="project" value="TreeGrafter"/>
</dbReference>
<accession>A0A679JPT9</accession>
<dbReference type="Pfam" id="PF00596">
    <property type="entry name" value="Aldolase_II"/>
    <property type="match status" value="1"/>
</dbReference>
<dbReference type="SMART" id="SM01007">
    <property type="entry name" value="Aldolase_II"/>
    <property type="match status" value="1"/>
</dbReference>
<feature type="domain" description="Class II aldolase/adducin N-terminal" evidence="2">
    <location>
        <begin position="31"/>
        <end position="215"/>
    </location>
</feature>
<evidence type="ECO:0000256" key="1">
    <source>
        <dbReference type="ARBA" id="ARBA00037961"/>
    </source>
</evidence>
<dbReference type="NCBIfam" id="NF005451">
    <property type="entry name" value="PRK07044.1"/>
    <property type="match status" value="1"/>
</dbReference>
<comment type="similarity">
    <text evidence="1">Belongs to the aldolase class II family.</text>
</comment>
<protein>
    <submittedName>
        <fullName evidence="3">Decarboxylase NovR</fullName>
        <ecNumber evidence="3">4.1.-.-</ecNumber>
    </submittedName>
</protein>
<dbReference type="PANTHER" id="PTHR10672:SF3">
    <property type="entry name" value="PROTEIN HU-LI TAI SHAO"/>
    <property type="match status" value="1"/>
</dbReference>
<dbReference type="GO" id="GO:0016829">
    <property type="term" value="F:lyase activity"/>
    <property type="evidence" value="ECO:0007669"/>
    <property type="project" value="UniProtKB-KW"/>
</dbReference>
<dbReference type="EC" id="4.1.-.-" evidence="3"/>
<keyword evidence="3" id="KW-0456">Lyase</keyword>
<dbReference type="SUPFAM" id="SSF53639">
    <property type="entry name" value="AraD/HMP-PK domain-like"/>
    <property type="match status" value="1"/>
</dbReference>
<name>A0A679JPT9_VARPD</name>
<dbReference type="AlphaFoldDB" id="A0A679JPT9"/>
<evidence type="ECO:0000313" key="3">
    <source>
        <dbReference type="EMBL" id="CAA2109327.1"/>
    </source>
</evidence>
<dbReference type="Gene3D" id="3.40.225.10">
    <property type="entry name" value="Class II aldolase/adducin N-terminal domain"/>
    <property type="match status" value="1"/>
</dbReference>
<dbReference type="GO" id="GO:0051015">
    <property type="term" value="F:actin filament binding"/>
    <property type="evidence" value="ECO:0007669"/>
    <property type="project" value="TreeGrafter"/>
</dbReference>
<dbReference type="PANTHER" id="PTHR10672">
    <property type="entry name" value="ADDUCIN"/>
    <property type="match status" value="1"/>
</dbReference>
<dbReference type="RefSeq" id="WP_339093271.1">
    <property type="nucleotide sequence ID" value="NZ_LR743508.1"/>
</dbReference>